<sequence length="248" mass="27171">MDRDIAALSGTKFENHIYQSQAIALEIAYQNAKILVHRPLLAYKRIPKIGLAPNHSIGPLYQTLDPCRDAALRISEIGASSIFSLVADTHAAAFIGINTLTAGVTLCILASIEPLSLESHRSKIELHRLLGIQRTLASKSQLAVQGLAIIEQPTKLVVEKELKQMLAHNNFGSTPREEGRQSPSGKIQALSDFDRAISGRMSPATDAIADDTERQLFPELWDTTNRFAQQQAWIWGDCSSISPGFAQC</sequence>
<accession>A0A1V6RC13</accession>
<dbReference type="Proteomes" id="UP000191518">
    <property type="component" value="Unassembled WGS sequence"/>
</dbReference>
<dbReference type="EMBL" id="MDYP01000068">
    <property type="protein sequence ID" value="OQD98959.1"/>
    <property type="molecule type" value="Genomic_DNA"/>
</dbReference>
<keyword evidence="2" id="KW-1185">Reference proteome</keyword>
<evidence type="ECO:0000313" key="1">
    <source>
        <dbReference type="EMBL" id="OQD98959.1"/>
    </source>
</evidence>
<reference evidence="2" key="1">
    <citation type="journal article" date="2017" name="Nat. Microbiol.">
        <title>Global analysis of biosynthetic gene clusters reveals vast potential of secondary metabolite production in Penicillium species.</title>
        <authorList>
            <person name="Nielsen J.C."/>
            <person name="Grijseels S."/>
            <person name="Prigent S."/>
            <person name="Ji B."/>
            <person name="Dainat J."/>
            <person name="Nielsen K.F."/>
            <person name="Frisvad J.C."/>
            <person name="Workman M."/>
            <person name="Nielsen J."/>
        </authorList>
    </citation>
    <scope>NUCLEOTIDE SEQUENCE [LARGE SCALE GENOMIC DNA]</scope>
    <source>
        <strain evidence="2">IBT 29486</strain>
    </source>
</reference>
<dbReference type="OrthoDB" id="3266505at2759"/>
<name>A0A1V6RC13_9EURO</name>
<evidence type="ECO:0000313" key="2">
    <source>
        <dbReference type="Proteomes" id="UP000191518"/>
    </source>
</evidence>
<dbReference type="CDD" id="cd12148">
    <property type="entry name" value="fungal_TF_MHR"/>
    <property type="match status" value="1"/>
</dbReference>
<proteinExistence type="predicted"/>
<dbReference type="AlphaFoldDB" id="A0A1V6RC13"/>
<protein>
    <submittedName>
        <fullName evidence="1">Uncharacterized protein</fullName>
    </submittedName>
</protein>
<comment type="caution">
    <text evidence="1">The sequence shown here is derived from an EMBL/GenBank/DDBJ whole genome shotgun (WGS) entry which is preliminary data.</text>
</comment>
<organism evidence="1 2">
    <name type="scientific">Penicillium vulpinum</name>
    <dbReference type="NCBI Taxonomy" id="29845"/>
    <lineage>
        <taxon>Eukaryota</taxon>
        <taxon>Fungi</taxon>
        <taxon>Dikarya</taxon>
        <taxon>Ascomycota</taxon>
        <taxon>Pezizomycotina</taxon>
        <taxon>Eurotiomycetes</taxon>
        <taxon>Eurotiomycetidae</taxon>
        <taxon>Eurotiales</taxon>
        <taxon>Aspergillaceae</taxon>
        <taxon>Penicillium</taxon>
    </lineage>
</organism>
<gene>
    <name evidence="1" type="ORF">PENVUL_c068G05488</name>
</gene>